<organism evidence="3">
    <name type="scientific">uncultured nuHF2 cluster bacterium HF0770_42C12</name>
    <dbReference type="NCBI Taxonomy" id="723593"/>
    <lineage>
        <taxon>Bacteria</taxon>
        <taxon>environmental samples</taxon>
    </lineage>
</organism>
<reference evidence="3" key="1">
    <citation type="submission" date="2010-01" db="EMBL/GenBank/DDBJ databases">
        <title>Genome fragments of uncultured bacteria from the North Pacific subtropical Gyre.</title>
        <authorList>
            <person name="Pham V.D."/>
            <person name="Delong E.F."/>
        </authorList>
    </citation>
    <scope>NUCLEOTIDE SEQUENCE</scope>
</reference>
<evidence type="ECO:0000313" key="3">
    <source>
        <dbReference type="EMBL" id="ADI23595.1"/>
    </source>
</evidence>
<dbReference type="InterPro" id="IPR041238">
    <property type="entry name" value="Rap1a"/>
</dbReference>
<dbReference type="EMBL" id="GU568018">
    <property type="protein sequence ID" value="ADI23595.1"/>
    <property type="molecule type" value="Genomic_DNA"/>
</dbReference>
<evidence type="ECO:0000256" key="1">
    <source>
        <dbReference type="SAM" id="SignalP"/>
    </source>
</evidence>
<feature type="signal peptide" evidence="1">
    <location>
        <begin position="1"/>
        <end position="26"/>
    </location>
</feature>
<dbReference type="AlphaFoldDB" id="E7C820"/>
<keyword evidence="1" id="KW-0732">Signal</keyword>
<evidence type="ECO:0000259" key="2">
    <source>
        <dbReference type="Pfam" id="PF18602"/>
    </source>
</evidence>
<sequence length="126" mass="14184">MAYDKAMRYLAVITLLVLALAQPVAAMSPSTNQIRAACNYENLPAEHRPLAKTMCFTYFWGYLDYHRMLTSKGRTPDQLFCLPKEGVKIGEVQSFFMQVTKDMPDTNKEPAVVTVTALLKAMFPCP</sequence>
<proteinExistence type="predicted"/>
<accession>E7C820</accession>
<name>E7C820_9BACT</name>
<feature type="domain" description="Rap1a immunity protein" evidence="2">
    <location>
        <begin position="31"/>
        <end position="125"/>
    </location>
</feature>
<dbReference type="Pfam" id="PF18602">
    <property type="entry name" value="Rap1a"/>
    <property type="match status" value="1"/>
</dbReference>
<feature type="chain" id="PRO_5003216232" description="Rap1a immunity protein domain-containing protein" evidence="1">
    <location>
        <begin position="27"/>
        <end position="126"/>
    </location>
</feature>
<protein>
    <recommendedName>
        <fullName evidence="2">Rap1a immunity protein domain-containing protein</fullName>
    </recommendedName>
</protein>